<evidence type="ECO:0000256" key="1">
    <source>
        <dbReference type="ARBA" id="ARBA00004651"/>
    </source>
</evidence>
<evidence type="ECO:0000256" key="8">
    <source>
        <dbReference type="ARBA" id="ARBA00023136"/>
    </source>
</evidence>
<feature type="transmembrane region" description="Helical" evidence="9">
    <location>
        <begin position="321"/>
        <end position="337"/>
    </location>
</feature>
<dbReference type="AlphaFoldDB" id="A0A7W2ASB9"/>
<keyword evidence="5 9" id="KW-0812">Transmembrane</keyword>
<comment type="function">
    <text evidence="9">Component of the transport system for branched-chain amino acids.</text>
</comment>
<comment type="subcellular location">
    <subcellularLocation>
        <location evidence="1 9">Cell membrane</location>
        <topology evidence="1 9">Multi-pass membrane protein</topology>
    </subcellularLocation>
</comment>
<keyword evidence="11" id="KW-1185">Reference proteome</keyword>
<keyword evidence="6 9" id="KW-0029">Amino-acid transport</keyword>
<comment type="caution">
    <text evidence="10">The sequence shown here is derived from an EMBL/GenBank/DDBJ whole genome shotgun (WGS) entry which is preliminary data.</text>
</comment>
<dbReference type="InterPro" id="IPR004685">
    <property type="entry name" value="Brnchd-chn_aa_trnsp_Livcs"/>
</dbReference>
<keyword evidence="3 9" id="KW-0813">Transport</keyword>
<evidence type="ECO:0000256" key="7">
    <source>
        <dbReference type="ARBA" id="ARBA00022989"/>
    </source>
</evidence>
<feature type="transmembrane region" description="Helical" evidence="9">
    <location>
        <begin position="343"/>
        <end position="361"/>
    </location>
</feature>
<proteinExistence type="inferred from homology"/>
<evidence type="ECO:0000313" key="11">
    <source>
        <dbReference type="Proteomes" id="UP000538292"/>
    </source>
</evidence>
<name>A0A7W2ASB9_9BACL</name>
<dbReference type="GO" id="GO:0015190">
    <property type="term" value="F:L-leucine transmembrane transporter activity"/>
    <property type="evidence" value="ECO:0007669"/>
    <property type="project" value="TreeGrafter"/>
</dbReference>
<dbReference type="EMBL" id="JACEOL010000029">
    <property type="protein sequence ID" value="MBA4602316.1"/>
    <property type="molecule type" value="Genomic_DNA"/>
</dbReference>
<evidence type="ECO:0000256" key="3">
    <source>
        <dbReference type="ARBA" id="ARBA00022448"/>
    </source>
</evidence>
<feature type="transmembrane region" description="Helical" evidence="9">
    <location>
        <begin position="154"/>
        <end position="172"/>
    </location>
</feature>
<evidence type="ECO:0000256" key="9">
    <source>
        <dbReference type="RuleBase" id="RU362122"/>
    </source>
</evidence>
<evidence type="ECO:0000256" key="6">
    <source>
        <dbReference type="ARBA" id="ARBA00022970"/>
    </source>
</evidence>
<feature type="transmembrane region" description="Helical" evidence="9">
    <location>
        <begin position="404"/>
        <end position="429"/>
    </location>
</feature>
<feature type="transmembrane region" description="Helical" evidence="9">
    <location>
        <begin position="373"/>
        <end position="392"/>
    </location>
</feature>
<protein>
    <recommendedName>
        <fullName evidence="9">Branched-chain amino acid transport system carrier protein</fullName>
    </recommendedName>
</protein>
<comment type="similarity">
    <text evidence="2 9">Belongs to the branched chain amino acid transporter family.</text>
</comment>
<dbReference type="Pfam" id="PF05525">
    <property type="entry name" value="Branch_AA_trans"/>
    <property type="match status" value="1"/>
</dbReference>
<evidence type="ECO:0000256" key="4">
    <source>
        <dbReference type="ARBA" id="ARBA00022475"/>
    </source>
</evidence>
<feature type="transmembrane region" description="Helical" evidence="9">
    <location>
        <begin position="235"/>
        <end position="255"/>
    </location>
</feature>
<feature type="transmembrane region" description="Helical" evidence="9">
    <location>
        <begin position="78"/>
        <end position="99"/>
    </location>
</feature>
<feature type="transmembrane region" description="Helical" evidence="9">
    <location>
        <begin position="42"/>
        <end position="66"/>
    </location>
</feature>
<gene>
    <name evidence="10" type="primary">brnQ</name>
    <name evidence="10" type="ORF">H2C83_08300</name>
</gene>
<dbReference type="GO" id="GO:0015820">
    <property type="term" value="P:L-leucine transport"/>
    <property type="evidence" value="ECO:0007669"/>
    <property type="project" value="TreeGrafter"/>
</dbReference>
<evidence type="ECO:0000256" key="5">
    <source>
        <dbReference type="ARBA" id="ARBA00022692"/>
    </source>
</evidence>
<dbReference type="PANTHER" id="PTHR30588">
    <property type="entry name" value="BRANCHED-CHAIN AMINO ACID TRANSPORT SYSTEM 2 CARRIER PROTEIN"/>
    <property type="match status" value="1"/>
</dbReference>
<keyword evidence="8 9" id="KW-0472">Membrane</keyword>
<feature type="transmembrane region" description="Helical" evidence="9">
    <location>
        <begin position="12"/>
        <end position="30"/>
    </location>
</feature>
<reference evidence="10 11" key="1">
    <citation type="submission" date="2020-07" db="EMBL/GenBank/DDBJ databases">
        <title>Thermoactinomyces phylogeny.</title>
        <authorList>
            <person name="Dunlap C."/>
        </authorList>
    </citation>
    <scope>NUCLEOTIDE SEQUENCE [LARGE SCALE GENOMIC DNA]</scope>
    <source>
        <strain evidence="10 11">AMNI-1</strain>
    </source>
</reference>
<dbReference type="PANTHER" id="PTHR30588:SF0">
    <property type="entry name" value="BRANCHED-CHAIN AMINO ACID PERMEASE BRNQ"/>
    <property type="match status" value="1"/>
</dbReference>
<dbReference type="RefSeq" id="WP_181739724.1">
    <property type="nucleotide sequence ID" value="NZ_JACEOL010000029.1"/>
</dbReference>
<feature type="transmembrane region" description="Helical" evidence="9">
    <location>
        <begin position="284"/>
        <end position="309"/>
    </location>
</feature>
<dbReference type="NCBIfam" id="TIGR00796">
    <property type="entry name" value="livcs"/>
    <property type="match status" value="1"/>
</dbReference>
<keyword evidence="4" id="KW-1003">Cell membrane</keyword>
<organism evidence="10 11">
    <name type="scientific">Thermoactinomyces mirandus</name>
    <dbReference type="NCBI Taxonomy" id="2756294"/>
    <lineage>
        <taxon>Bacteria</taxon>
        <taxon>Bacillati</taxon>
        <taxon>Bacillota</taxon>
        <taxon>Bacilli</taxon>
        <taxon>Bacillales</taxon>
        <taxon>Thermoactinomycetaceae</taxon>
        <taxon>Thermoactinomyces</taxon>
    </lineage>
</organism>
<dbReference type="GO" id="GO:0005304">
    <property type="term" value="F:L-valine transmembrane transporter activity"/>
    <property type="evidence" value="ECO:0007669"/>
    <property type="project" value="TreeGrafter"/>
</dbReference>
<dbReference type="GO" id="GO:0015188">
    <property type="term" value="F:L-isoleucine transmembrane transporter activity"/>
    <property type="evidence" value="ECO:0007669"/>
    <property type="project" value="TreeGrafter"/>
</dbReference>
<dbReference type="GO" id="GO:0015818">
    <property type="term" value="P:isoleucine transport"/>
    <property type="evidence" value="ECO:0007669"/>
    <property type="project" value="TreeGrafter"/>
</dbReference>
<feature type="transmembrane region" description="Helical" evidence="9">
    <location>
        <begin position="119"/>
        <end position="142"/>
    </location>
</feature>
<sequence>MSNSVLTNRKIITIGLMLFSLFFGAGNLIFPPLLGQEAGKHVFIAMLGFFITGIGLPLLAVIAVGLSENGLQSMASRVHPLFGLILGLMIYLSIGPFFGIPRTGTVSFEMGLSFLPESITNQVWALPVFTIVYFLVTFWFGLNPSKLIDRIGKILTPSLLLLIVILFVQGLLNPLGDLGQPTGDYVNSAFSRGFIEGYLTMDTLGALVFGGMVVASIQGFGVSDRKQVATTTFRAGLIAVSLLALVYFALAYLGATSQQYGMMENGGEILTLVANVLFSSYGTLILGGVVVLACLTTSIGLSTAVAHYLNQVFPHLSYRQWLLIVILFSAVVANIGLTQLIAISVPVLGMLYPVAIVLILLSSIDPLFKGYRAVYVGGLGGAFLVSLLELAVKENQFLDSILSWVHYIPLFDHGIGWLIPAILGSFVGYGIEVAMAKKTALSLKEQ</sequence>
<evidence type="ECO:0000256" key="2">
    <source>
        <dbReference type="ARBA" id="ARBA00008540"/>
    </source>
</evidence>
<dbReference type="Proteomes" id="UP000538292">
    <property type="component" value="Unassembled WGS sequence"/>
</dbReference>
<dbReference type="GO" id="GO:0005886">
    <property type="term" value="C:plasma membrane"/>
    <property type="evidence" value="ECO:0007669"/>
    <property type="project" value="UniProtKB-SubCell"/>
</dbReference>
<keyword evidence="7 9" id="KW-1133">Transmembrane helix</keyword>
<feature type="transmembrane region" description="Helical" evidence="9">
    <location>
        <begin position="204"/>
        <end position="223"/>
    </location>
</feature>
<evidence type="ECO:0000313" key="10">
    <source>
        <dbReference type="EMBL" id="MBA4602316.1"/>
    </source>
</evidence>
<accession>A0A7W2ASB9</accession>